<evidence type="ECO:0000313" key="8">
    <source>
        <dbReference type="Proteomes" id="UP000663828"/>
    </source>
</evidence>
<sequence length="150" mass="16909">MVTASQLPALLLGMIPNFGGRFVVYIFGLLTSLFLSFILFETIYFIIPNKKMTIKETWCGALAAAIGLQLFMIVFPIYVKNFMASYTGQIGFVVILLIFLFYSAVIFILGAQINAFFFEHIQPLPVSLGTFVSAIADEYRERETREPLNI</sequence>
<dbReference type="PANTHER" id="PTHR30213">
    <property type="entry name" value="INNER MEMBRANE PROTEIN YHJD"/>
    <property type="match status" value="1"/>
</dbReference>
<name>A0A816G548_ADIRI</name>
<keyword evidence="8" id="KW-1185">Reference proteome</keyword>
<dbReference type="InterPro" id="IPR017039">
    <property type="entry name" value="Virul_fac_BrkB"/>
</dbReference>
<proteinExistence type="predicted"/>
<organism evidence="7 8">
    <name type="scientific">Adineta ricciae</name>
    <name type="common">Rotifer</name>
    <dbReference type="NCBI Taxonomy" id="249248"/>
    <lineage>
        <taxon>Eukaryota</taxon>
        <taxon>Metazoa</taxon>
        <taxon>Spiralia</taxon>
        <taxon>Gnathifera</taxon>
        <taxon>Rotifera</taxon>
        <taxon>Eurotatoria</taxon>
        <taxon>Bdelloidea</taxon>
        <taxon>Adinetida</taxon>
        <taxon>Adinetidae</taxon>
        <taxon>Adineta</taxon>
    </lineage>
</organism>
<dbReference type="PANTHER" id="PTHR30213:SF1">
    <property type="entry name" value="INNER MEMBRANE PROTEIN YHJD"/>
    <property type="match status" value="1"/>
</dbReference>
<gene>
    <name evidence="7" type="ORF">XAT740_LOCUS58366</name>
</gene>
<keyword evidence="4 6" id="KW-1133">Transmembrane helix</keyword>
<keyword evidence="2" id="KW-1003">Cell membrane</keyword>
<feature type="transmembrane region" description="Helical" evidence="6">
    <location>
        <begin position="58"/>
        <end position="78"/>
    </location>
</feature>
<feature type="transmembrane region" description="Helical" evidence="6">
    <location>
        <begin position="90"/>
        <end position="111"/>
    </location>
</feature>
<keyword evidence="5 6" id="KW-0472">Membrane</keyword>
<comment type="caution">
    <text evidence="7">The sequence shown here is derived from an EMBL/GenBank/DDBJ whole genome shotgun (WGS) entry which is preliminary data.</text>
</comment>
<dbReference type="AlphaFoldDB" id="A0A816G548"/>
<evidence type="ECO:0000256" key="6">
    <source>
        <dbReference type="SAM" id="Phobius"/>
    </source>
</evidence>
<feature type="transmembrane region" description="Helical" evidence="6">
    <location>
        <begin position="22"/>
        <end position="46"/>
    </location>
</feature>
<protein>
    <submittedName>
        <fullName evidence="7">Uncharacterized protein</fullName>
    </submittedName>
</protein>
<evidence type="ECO:0000256" key="2">
    <source>
        <dbReference type="ARBA" id="ARBA00022475"/>
    </source>
</evidence>
<dbReference type="GO" id="GO:0005886">
    <property type="term" value="C:plasma membrane"/>
    <property type="evidence" value="ECO:0007669"/>
    <property type="project" value="UniProtKB-SubCell"/>
</dbReference>
<dbReference type="EMBL" id="CAJNOR010012707">
    <property type="protein sequence ID" value="CAF1669331.1"/>
    <property type="molecule type" value="Genomic_DNA"/>
</dbReference>
<dbReference type="Proteomes" id="UP000663828">
    <property type="component" value="Unassembled WGS sequence"/>
</dbReference>
<evidence type="ECO:0000256" key="1">
    <source>
        <dbReference type="ARBA" id="ARBA00004651"/>
    </source>
</evidence>
<reference evidence="7" key="1">
    <citation type="submission" date="2021-02" db="EMBL/GenBank/DDBJ databases">
        <authorList>
            <person name="Nowell W R."/>
        </authorList>
    </citation>
    <scope>NUCLEOTIDE SEQUENCE</scope>
</reference>
<accession>A0A816G548</accession>
<comment type="subcellular location">
    <subcellularLocation>
        <location evidence="1">Cell membrane</location>
        <topology evidence="1">Multi-pass membrane protein</topology>
    </subcellularLocation>
</comment>
<evidence type="ECO:0000256" key="3">
    <source>
        <dbReference type="ARBA" id="ARBA00022692"/>
    </source>
</evidence>
<evidence type="ECO:0000256" key="4">
    <source>
        <dbReference type="ARBA" id="ARBA00022989"/>
    </source>
</evidence>
<dbReference type="Pfam" id="PF03631">
    <property type="entry name" value="Virul_fac_BrkB"/>
    <property type="match status" value="1"/>
</dbReference>
<evidence type="ECO:0000256" key="5">
    <source>
        <dbReference type="ARBA" id="ARBA00023136"/>
    </source>
</evidence>
<evidence type="ECO:0000313" key="7">
    <source>
        <dbReference type="EMBL" id="CAF1669331.1"/>
    </source>
</evidence>
<keyword evidence="3 6" id="KW-0812">Transmembrane</keyword>